<dbReference type="AlphaFoldDB" id="A0A6F9XJ27"/>
<gene>
    <name evidence="1" type="ORF">SY212_02790</name>
</gene>
<dbReference type="EMBL" id="BLAM01000045">
    <property type="protein sequence ID" value="GET05249.1"/>
    <property type="molecule type" value="Genomic_DNA"/>
</dbReference>
<dbReference type="RefSeq" id="WP_172584119.1">
    <property type="nucleotide sequence ID" value="NZ_BLAM01000045.1"/>
</dbReference>
<comment type="caution">
    <text evidence="1">The sequence shown here is derived from an EMBL/GenBank/DDBJ whole genome shotgun (WGS) entry which is preliminary data.</text>
</comment>
<evidence type="ECO:0000313" key="1">
    <source>
        <dbReference type="EMBL" id="GET05249.1"/>
    </source>
</evidence>
<sequence length="245" mass="29891">MPFDLKFNEFDLEEYYINNPTVQLNNKELEILEILKQKSFKNFYKGEVHYEFKWRITYTLEDANDMWERKEITDDELFHITKALIDQRFNQSKIDDELNIGVNRNPIVRKKIIQLNPREYRMLKKLDFELKQDAQTINKICNTNIMRDKDRWTLLTVLIDGCFNYDTDQRYYLHILPDREDGYLNVYPDDEDEFLLITENDRMFLDTKEWDSFAATEFDKLEIEFLQYRLPHINLTNCMEKVTEE</sequence>
<reference evidence="1" key="1">
    <citation type="submission" date="2019-10" db="EMBL/GenBank/DDBJ databases">
        <title>Lactobacillus agilis SY212 Whole Genome Sequencing Project.</title>
        <authorList>
            <person name="Suzuki S."/>
            <person name="Endo A."/>
            <person name="Maeno S."/>
            <person name="Shiwa Y."/>
            <person name="Matsutani M."/>
            <person name="Kajikawa A."/>
        </authorList>
    </citation>
    <scope>NUCLEOTIDE SEQUENCE</scope>
    <source>
        <strain evidence="1">SY212</strain>
    </source>
</reference>
<dbReference type="Proteomes" id="UP000494265">
    <property type="component" value="Unassembled WGS sequence"/>
</dbReference>
<accession>A0A6F9XJ27</accession>
<proteinExistence type="predicted"/>
<organism evidence="1">
    <name type="scientific">Ligilactobacillus agilis</name>
    <dbReference type="NCBI Taxonomy" id="1601"/>
    <lineage>
        <taxon>Bacteria</taxon>
        <taxon>Bacillati</taxon>
        <taxon>Bacillota</taxon>
        <taxon>Bacilli</taxon>
        <taxon>Lactobacillales</taxon>
        <taxon>Lactobacillaceae</taxon>
        <taxon>Ligilactobacillus</taxon>
    </lineage>
</organism>
<name>A0A6F9XJ27_9LACO</name>
<protein>
    <submittedName>
        <fullName evidence="1">Uncharacterized protein</fullName>
    </submittedName>
</protein>